<dbReference type="GO" id="GO:0005975">
    <property type="term" value="P:carbohydrate metabolic process"/>
    <property type="evidence" value="ECO:0007669"/>
    <property type="project" value="InterPro"/>
</dbReference>
<feature type="region of interest" description="Disordered" evidence="4">
    <location>
        <begin position="1608"/>
        <end position="1629"/>
    </location>
</feature>
<evidence type="ECO:0000259" key="5">
    <source>
        <dbReference type="PROSITE" id="PS51910"/>
    </source>
</evidence>
<evidence type="ECO:0000256" key="3">
    <source>
        <dbReference type="ARBA" id="ARBA00023024"/>
    </source>
</evidence>
<dbReference type="InterPro" id="IPR011044">
    <property type="entry name" value="Quino_amine_DH_bsu"/>
</dbReference>
<dbReference type="Proteomes" id="UP000468717">
    <property type="component" value="Unassembled WGS sequence"/>
</dbReference>
<dbReference type="EC" id="3.2.1.14" evidence="2"/>
<accession>A0A6I1IHL0</accession>
<feature type="domain" description="GH18" evidence="5">
    <location>
        <begin position="358"/>
        <end position="758"/>
    </location>
</feature>
<evidence type="ECO:0000256" key="1">
    <source>
        <dbReference type="ARBA" id="ARBA00000822"/>
    </source>
</evidence>
<dbReference type="SUPFAM" id="SSF51445">
    <property type="entry name" value="(Trans)glycosidases"/>
    <property type="match status" value="2"/>
</dbReference>
<dbReference type="Pfam" id="PF00704">
    <property type="entry name" value="Glyco_hydro_18"/>
    <property type="match status" value="1"/>
</dbReference>
<dbReference type="GO" id="GO:0008843">
    <property type="term" value="F:endochitinase activity"/>
    <property type="evidence" value="ECO:0007669"/>
    <property type="project" value="UniProtKB-EC"/>
</dbReference>
<dbReference type="Gene3D" id="3.10.50.10">
    <property type="match status" value="1"/>
</dbReference>
<protein>
    <recommendedName>
        <fullName evidence="2">chitinase</fullName>
        <ecNumber evidence="2">3.2.1.14</ecNumber>
    </recommendedName>
</protein>
<dbReference type="SUPFAM" id="SSF50969">
    <property type="entry name" value="YVTN repeat-like/Quinoprotein amine dehydrogenase"/>
    <property type="match status" value="1"/>
</dbReference>
<evidence type="ECO:0000256" key="2">
    <source>
        <dbReference type="ARBA" id="ARBA00012729"/>
    </source>
</evidence>
<gene>
    <name evidence="6" type="ORF">GCN75_00960</name>
</gene>
<reference evidence="6 7" key="1">
    <citation type="submission" date="2019-10" db="EMBL/GenBank/DDBJ databases">
        <title>Three novel species isolated from a subtropical stream in China.</title>
        <authorList>
            <person name="Lu H."/>
        </authorList>
    </citation>
    <scope>NUCLEOTIDE SEQUENCE [LARGE SCALE GENOMIC DNA]</scope>
    <source>
        <strain evidence="6 7">FT13W</strain>
    </source>
</reference>
<dbReference type="InterPro" id="IPR011583">
    <property type="entry name" value="Chitinase_II/V-like_cat"/>
</dbReference>
<dbReference type="PANTHER" id="PTHR11177:SF317">
    <property type="entry name" value="CHITINASE 12-RELATED"/>
    <property type="match status" value="1"/>
</dbReference>
<dbReference type="PROSITE" id="PS51910">
    <property type="entry name" value="GH18_2"/>
    <property type="match status" value="1"/>
</dbReference>
<proteinExistence type="predicted"/>
<dbReference type="RefSeq" id="WP_152280934.1">
    <property type="nucleotide sequence ID" value="NZ_WFLI01000001.1"/>
</dbReference>
<dbReference type="GO" id="GO:0008061">
    <property type="term" value="F:chitin binding"/>
    <property type="evidence" value="ECO:0007669"/>
    <property type="project" value="InterPro"/>
</dbReference>
<dbReference type="InterPro" id="IPR017853">
    <property type="entry name" value="GH"/>
</dbReference>
<dbReference type="Gene3D" id="3.20.20.80">
    <property type="entry name" value="Glycosidases"/>
    <property type="match status" value="2"/>
</dbReference>
<evidence type="ECO:0000256" key="4">
    <source>
        <dbReference type="SAM" id="MobiDB-lite"/>
    </source>
</evidence>
<dbReference type="InterPro" id="IPR001223">
    <property type="entry name" value="Glyco_hydro18_cat"/>
</dbReference>
<keyword evidence="3" id="KW-0146">Chitin degradation</keyword>
<sequence length="2532" mass="274082">MKTSTAEYGLKWQFHKRNGVDTIVLLNTSQQELAIAKLEITMNIAVGTVTGKNSLDAIMTAKKIDERDWPQKKEEYFLAEMNKHEGMLDEQALFATDEFFAPWGALASSEEHPAEYTRMAISKAGGYAAVVSVGTEQTGRLAMSGMPEFVYQVRYLRKPAVIPANLGRDLSYVSSFKYLVCRSSIDGLTRLPAIRVQFDGSNDWLDVPLDLLQASMGDKRSRVIDQSCRDLVTAAAFSRRSLGYYANYFGYQRDVFIRDVPFQNINELSYGMFTINQDGTPASSDHWGDDWQLSSLQFMKQLNPDLKVHLIVGGWPKVLEFEVCDCFSVREMQESASRAEPLNKDATISVYRIRQGQAVVEMYYRLWAPLTMNGSVVQPSAAPTRFAWSTVLVPTYLNNLWANVGGAIGSETFGSGARSAYRPDDSVRIQFALAAALQQKIQPAAELFSMVGNDPVKAQRFAEAMVQTVVLMGFDGIEIDWEYPGKDDGPAYVRILEALRAAEANASFNPEKRRIYLGIASPAAAAKIRLIDSGDVPSGSDTYWRPIGRLVDTIHMMTYDYGGPWLTYSDFNAPMLPASDAGAGEQPSGVRETLATMLDYADRLCFTRQQLSLGLPIYGRGVKVVPEAGGQRDPDARLGINCRTDGPAEGQFSDQPGTYLYSHIAGQMKLGSRSDKFPNFVAPGLHPKARAPYLYVPARDGQPAISVTYDDPASIREKIRYAKTESLGGVMAWDLSGDLPASDPRSLLRAIGDELRQERPAAQPELLALPDSSLYRRAAREGTALPARPLWSVGRDYGAPLASRDMAVSAEVLAMAALPGGRLALALADGAVQIMAPNRAVTPWEWEARAVWHLAAPVVALLALPSGRLLALQQNGELARIDAQDGTTPVQRIATGLAPQAGSLVAGWGEQALYFDGTALRTVTAPARREQAWQVSPPMPLAATALVALPGGLLLSGAARSAELPSVALWKIDGGKLALQAAVPRSGREDWGAIAFLSALSDGSVAALTANGNYQAYGPAALQPERPQAATWAALSDGEQVGRALLPLPQGGFVSISDGAYMFWGRRGSGYVMLQRLSSSRSADAAAVLDNGDVVIAKGRALRYLAARGWPRAQAGLQPSWNWRDGDDGRSWLHHLAAAGNQTGMAQALAQGAPPELQATDAASGAQESLAETALRAQHCAIVPQLTAAGAPLWSGGNAERTSALLNEPVLAALLPPELLASTPYLLPDLPLAGAPIAPATVAFLSDNPRIATLIATALAPVLPETARQVQHLVQDYAIDDALLAAARGEGDTCLMHVLVPDGARADDCKQAEGVGEDLRQVLVQLLGQRHADPDAFIAAIDAIWTAADKVRPWRRQECRQLVAAAARPKRPDAYRVVSEPAVYEQALLHYAALVELGWPAPAGEPQASLAQRAPAHYRMLMQAGRDALTPNGWDDPVLRTDLAKRALPNEVTALLVMAPWMAAPMGAAADALIGGMGTAVRAYHQQELDAGRLVVSDLAAVQDPYTALGEFSGGPAMAGLAMQQLLLWSCTTPQGAVLALPAAAAFLALRAPAPWIPQGDVNAYAQQWFSWAEDPPYLAQDPVALPEQTDAVTPLPARSSNAPVRRVLDPADTSPVPGIDEEASRRRRLEQSVRATQMKFMVQTWQNNMLVDSKLQAQEDERLLKSPYTARIDELTRNAAQADATLNNTRARRELVRDLENKPFSLSAAELRKAGIDVKLPAGMSEDQRLPDDLYDDALEHEHVRLDGVEKDAVAARSKAIGEVDSLRRKRDMDPQRLRQLEQQAKLKGQLEAAQRKISKMQDYALLADSIAHYGASALDWLHDKGVISGKFAEVAKTILTWANRIVQIGIAVATIAYGWKQMRAMQGLGSIGKGGDSISMMFSIGMAAFNIVQCAIFGPPPDPMEEMYKALSKQIEAVGKALQESLAAMSQQLASMQAGIYNRLDGIEDKIDGLGRELGRQMAELSAQMDEGFAAGRAETRQATGQVLLAMQRGFDSVERRFDLIEDRLGSDLHYLQEMMTVSLMDDYATMDIAIANAETENLHAATAAAADGPRLADDPARLADYRNRLVNGVRNKLLGLPRRRLEDTLDSSWLQTWPLPAGAATRQAGQVSINRIGDCHDFYVRRSTGAEEASQRVYFSAAYGKTVASRLLWVSEHLMQFSDHPQGMIADLDELIVAPSETLQGFLSDFADNQPFLDGLIDDYVQALASLAARCRAIIPVQGSQDWRLPPGRLGDAALLHGLMFDAVPVLDLAELEMESVAATQLAERASHLGSLSRFLTSPSLGWRAVKLQRVLAVAHVLRVADLSLVSDEGQVTLWVAFRGARQPVAQLRLVAGQVVDSQLLIIGNSLLVQIQRAMQPVQQRWIAQYNGRIGADAKAELAALDGSVARLIQFMALAGLAETAMSETLSLIWTSGRLAAYLSSQASLASSGQGNQFSPPVAAMLQAGQLSADTARARLRATLAARAGRQADDVGRDPLVDRLRQETHALLERALAHRAMLQRCVLPPLLGALDPEPAPRRQGEGALT</sequence>
<keyword evidence="3" id="KW-0624">Polysaccharide degradation</keyword>
<dbReference type="InterPro" id="IPR050314">
    <property type="entry name" value="Glycosyl_Hydrlase_18"/>
</dbReference>
<keyword evidence="7" id="KW-1185">Reference proteome</keyword>
<dbReference type="SMART" id="SM00636">
    <property type="entry name" value="Glyco_18"/>
    <property type="match status" value="1"/>
</dbReference>
<organism evidence="6 7">
    <name type="scientific">Janthinobacterium violaceinigrum</name>
    <dbReference type="NCBI Taxonomy" id="2654252"/>
    <lineage>
        <taxon>Bacteria</taxon>
        <taxon>Pseudomonadati</taxon>
        <taxon>Pseudomonadota</taxon>
        <taxon>Betaproteobacteria</taxon>
        <taxon>Burkholderiales</taxon>
        <taxon>Oxalobacteraceae</taxon>
        <taxon>Janthinobacterium</taxon>
    </lineage>
</organism>
<comment type="caution">
    <text evidence="6">The sequence shown here is derived from an EMBL/GenBank/DDBJ whole genome shotgun (WGS) entry which is preliminary data.</text>
</comment>
<evidence type="ECO:0000313" key="6">
    <source>
        <dbReference type="EMBL" id="KAB8066868.1"/>
    </source>
</evidence>
<dbReference type="GO" id="GO:0006032">
    <property type="term" value="P:chitin catabolic process"/>
    <property type="evidence" value="ECO:0007669"/>
    <property type="project" value="UniProtKB-KW"/>
</dbReference>
<keyword evidence="3" id="KW-0119">Carbohydrate metabolism</keyword>
<dbReference type="PANTHER" id="PTHR11177">
    <property type="entry name" value="CHITINASE"/>
    <property type="match status" value="1"/>
</dbReference>
<evidence type="ECO:0000313" key="7">
    <source>
        <dbReference type="Proteomes" id="UP000468717"/>
    </source>
</evidence>
<dbReference type="InterPro" id="IPR029070">
    <property type="entry name" value="Chitinase_insertion_sf"/>
</dbReference>
<dbReference type="EMBL" id="WFLI01000001">
    <property type="protein sequence ID" value="KAB8066868.1"/>
    <property type="molecule type" value="Genomic_DNA"/>
</dbReference>
<name>A0A6I1IHL0_9BURK</name>
<comment type="catalytic activity">
    <reaction evidence="1">
        <text>Random endo-hydrolysis of N-acetyl-beta-D-glucosaminide (1-&gt;4)-beta-linkages in chitin and chitodextrins.</text>
        <dbReference type="EC" id="3.2.1.14"/>
    </reaction>
</comment>